<dbReference type="InterPro" id="IPR003462">
    <property type="entry name" value="ODC_Mu_crystall"/>
</dbReference>
<dbReference type="PIRSF" id="PIRSF001439">
    <property type="entry name" value="CryM"/>
    <property type="match status" value="1"/>
</dbReference>
<dbReference type="Pfam" id="PF02423">
    <property type="entry name" value="OCD_Mu_crystall"/>
    <property type="match status" value="1"/>
</dbReference>
<name>A0A5C9A0J0_9GAMM</name>
<sequence>MRVLDGRQIGAMLDWDTTIGLVAQAMRLVSENETIAPLRWGMHMPAGGMLGMMPGYIARPACFGIKVVNIMPANEGTPYSSHSGCMLLFDAEHGQTLAMLDAGVITALRTAAASALATDLLARDDAEVLTVVGSGEQAAAHAEALCAVRNLREIRVCFRDTGRAGHFFEALRVPDSVAMRAFCDTGAALEGADVVCAVTSSPTPVIDEHMLAPGMHLNLVGACTRDRQEITTAALPLCRYFLDSRASAWDQAGELCAGLEQGVISDTFPRGEIGEVLLGTVSGRRQQSDITVYRSLGVAAQDLVVAQYLYERAVQDNLGTEIPF</sequence>
<accession>A0A5C9A0J0</accession>
<dbReference type="OrthoDB" id="9809203at2"/>
<dbReference type="Gene3D" id="3.40.50.720">
    <property type="entry name" value="NAD(P)-binding Rossmann-like Domain"/>
    <property type="match status" value="1"/>
</dbReference>
<proteinExistence type="predicted"/>
<dbReference type="Proteomes" id="UP000321933">
    <property type="component" value="Unassembled WGS sequence"/>
</dbReference>
<keyword evidence="2" id="KW-1185">Reference proteome</keyword>
<dbReference type="GO" id="GO:0005737">
    <property type="term" value="C:cytoplasm"/>
    <property type="evidence" value="ECO:0007669"/>
    <property type="project" value="TreeGrafter"/>
</dbReference>
<dbReference type="EMBL" id="VRYZ01000001">
    <property type="protein sequence ID" value="TXS94383.1"/>
    <property type="molecule type" value="Genomic_DNA"/>
</dbReference>
<dbReference type="InterPro" id="IPR036291">
    <property type="entry name" value="NAD(P)-bd_dom_sf"/>
</dbReference>
<dbReference type="SUPFAM" id="SSF51735">
    <property type="entry name" value="NAD(P)-binding Rossmann-fold domains"/>
    <property type="match status" value="1"/>
</dbReference>
<protein>
    <submittedName>
        <fullName evidence="1">Ornithine cyclodeaminase family protein</fullName>
    </submittedName>
</protein>
<organism evidence="1 2">
    <name type="scientific">Parahaliea aestuarii</name>
    <dbReference type="NCBI Taxonomy" id="1852021"/>
    <lineage>
        <taxon>Bacteria</taxon>
        <taxon>Pseudomonadati</taxon>
        <taxon>Pseudomonadota</taxon>
        <taxon>Gammaproteobacteria</taxon>
        <taxon>Cellvibrionales</taxon>
        <taxon>Halieaceae</taxon>
        <taxon>Parahaliea</taxon>
    </lineage>
</organism>
<gene>
    <name evidence="1" type="ORF">FVW59_00210</name>
</gene>
<dbReference type="GO" id="GO:0042562">
    <property type="term" value="F:hormone binding"/>
    <property type="evidence" value="ECO:0007669"/>
    <property type="project" value="TreeGrafter"/>
</dbReference>
<reference evidence="1 2" key="1">
    <citation type="submission" date="2019-08" db="EMBL/GenBank/DDBJ databases">
        <title>Parahaliea maris sp. nov., isolated from the surface seawater.</title>
        <authorList>
            <person name="Liu Y."/>
        </authorList>
    </citation>
    <scope>NUCLEOTIDE SEQUENCE [LARGE SCALE GENOMIC DNA]</scope>
    <source>
        <strain evidence="1 2">S2-26</strain>
    </source>
</reference>
<dbReference type="PANTHER" id="PTHR13812">
    <property type="entry name" value="KETIMINE REDUCTASE MU-CRYSTALLIN"/>
    <property type="match status" value="1"/>
</dbReference>
<dbReference type="RefSeq" id="WP_148062239.1">
    <property type="nucleotide sequence ID" value="NZ_VRYZ01000001.1"/>
</dbReference>
<dbReference type="InterPro" id="IPR023401">
    <property type="entry name" value="ODC_N"/>
</dbReference>
<dbReference type="AlphaFoldDB" id="A0A5C9A0J0"/>
<comment type="caution">
    <text evidence="1">The sequence shown here is derived from an EMBL/GenBank/DDBJ whole genome shotgun (WGS) entry which is preliminary data.</text>
</comment>
<evidence type="ECO:0000313" key="2">
    <source>
        <dbReference type="Proteomes" id="UP000321933"/>
    </source>
</evidence>
<evidence type="ECO:0000313" key="1">
    <source>
        <dbReference type="EMBL" id="TXS94383.1"/>
    </source>
</evidence>
<dbReference type="PANTHER" id="PTHR13812:SF19">
    <property type="entry name" value="KETIMINE REDUCTASE MU-CRYSTALLIN"/>
    <property type="match status" value="1"/>
</dbReference>
<dbReference type="Gene3D" id="3.30.1780.10">
    <property type="entry name" value="ornithine cyclodeaminase, domain 1"/>
    <property type="match status" value="1"/>
</dbReference>